<comment type="caution">
    <text evidence="1">The sequence shown here is derived from an EMBL/GenBank/DDBJ whole genome shotgun (WGS) entry which is preliminary data.</text>
</comment>
<sequence length="145" mass="17089">MIEGCKLYVGNTINYAAIPGPYTYSPDETIRLVETYTAIVERRSVKRLNDGKQAEDNDPVLTALGFSPYLYDNRYWEHKRTREELWEELNARYRPGDLEYALEWNKIFYDYPLVNPLYHRMPAPKGMYHIELSTGEVIENAFEII</sequence>
<gene>
    <name evidence="1" type="ORF">SDC9_205802</name>
</gene>
<reference evidence="1" key="1">
    <citation type="submission" date="2019-08" db="EMBL/GenBank/DDBJ databases">
        <authorList>
            <person name="Kucharzyk K."/>
            <person name="Murdoch R.W."/>
            <person name="Higgins S."/>
            <person name="Loffler F."/>
        </authorList>
    </citation>
    <scope>NUCLEOTIDE SEQUENCE</scope>
</reference>
<organism evidence="1">
    <name type="scientific">bioreactor metagenome</name>
    <dbReference type="NCBI Taxonomy" id="1076179"/>
    <lineage>
        <taxon>unclassified sequences</taxon>
        <taxon>metagenomes</taxon>
        <taxon>ecological metagenomes</taxon>
    </lineage>
</organism>
<dbReference type="EMBL" id="VSSQ01130436">
    <property type="protein sequence ID" value="MPN58101.1"/>
    <property type="molecule type" value="Genomic_DNA"/>
</dbReference>
<name>A0A645J3A1_9ZZZZ</name>
<protein>
    <submittedName>
        <fullName evidence="1">Uncharacterized protein</fullName>
    </submittedName>
</protein>
<accession>A0A645J3A1</accession>
<evidence type="ECO:0000313" key="1">
    <source>
        <dbReference type="EMBL" id="MPN58101.1"/>
    </source>
</evidence>
<dbReference type="AlphaFoldDB" id="A0A645J3A1"/>
<proteinExistence type="predicted"/>